<evidence type="ECO:0008006" key="5">
    <source>
        <dbReference type="Google" id="ProtNLM"/>
    </source>
</evidence>
<gene>
    <name evidence="3" type="ORF">H4317_13830</name>
</gene>
<name>A0A7G7W4E6_9BACT</name>
<keyword evidence="2" id="KW-0732">Signal</keyword>
<sequence>MKKMLVVLAAFALTVMSAASAQTTTQPGRMGQGRTQDAARTPEQRADMQTKRLTQQLSLSADQSAKVRELALAENQELQALRGKFASADSRKGAGQEMKAIQEKYDAQLKSVFSAEQYTKYLQMREERMDKRKEKMKEGKMKQKS</sequence>
<feature type="region of interest" description="Disordered" evidence="1">
    <location>
        <begin position="21"/>
        <end position="59"/>
    </location>
</feature>
<dbReference type="KEGG" id="hsk:H4317_13830"/>
<evidence type="ECO:0000256" key="1">
    <source>
        <dbReference type="SAM" id="MobiDB-lite"/>
    </source>
</evidence>
<keyword evidence="4" id="KW-1185">Reference proteome</keyword>
<dbReference type="Proteomes" id="UP000515489">
    <property type="component" value="Chromosome"/>
</dbReference>
<feature type="chain" id="PRO_5028898682" description="DUF4890 domain-containing protein" evidence="2">
    <location>
        <begin position="22"/>
        <end position="145"/>
    </location>
</feature>
<proteinExistence type="predicted"/>
<dbReference type="EMBL" id="CP060202">
    <property type="protein sequence ID" value="QNH61239.1"/>
    <property type="molecule type" value="Genomic_DNA"/>
</dbReference>
<feature type="compositionally biased region" description="Basic and acidic residues" evidence="1">
    <location>
        <begin position="40"/>
        <end position="50"/>
    </location>
</feature>
<protein>
    <recommendedName>
        <fullName evidence="5">DUF4890 domain-containing protein</fullName>
    </recommendedName>
</protein>
<organism evidence="3 4">
    <name type="scientific">Hymenobacter sediminicola</name>
    <dbReference type="NCBI Taxonomy" id="2761579"/>
    <lineage>
        <taxon>Bacteria</taxon>
        <taxon>Pseudomonadati</taxon>
        <taxon>Bacteroidota</taxon>
        <taxon>Cytophagia</taxon>
        <taxon>Cytophagales</taxon>
        <taxon>Hymenobacteraceae</taxon>
        <taxon>Hymenobacter</taxon>
    </lineage>
</organism>
<evidence type="ECO:0000313" key="3">
    <source>
        <dbReference type="EMBL" id="QNH61239.1"/>
    </source>
</evidence>
<dbReference type="AlphaFoldDB" id="A0A7G7W4E6"/>
<reference evidence="3 4" key="1">
    <citation type="submission" date="2020-08" db="EMBL/GenBank/DDBJ databases">
        <title>Hymenobacter sp. S2-20-2 genome sequencing.</title>
        <authorList>
            <person name="Jin L."/>
        </authorList>
    </citation>
    <scope>NUCLEOTIDE SEQUENCE [LARGE SCALE GENOMIC DNA]</scope>
    <source>
        <strain evidence="3 4">S2-20-2</strain>
    </source>
</reference>
<evidence type="ECO:0000256" key="2">
    <source>
        <dbReference type="SAM" id="SignalP"/>
    </source>
</evidence>
<dbReference type="RefSeq" id="WP_185887169.1">
    <property type="nucleotide sequence ID" value="NZ_CP060202.1"/>
</dbReference>
<accession>A0A7G7W4E6</accession>
<evidence type="ECO:0000313" key="4">
    <source>
        <dbReference type="Proteomes" id="UP000515489"/>
    </source>
</evidence>
<feature type="signal peptide" evidence="2">
    <location>
        <begin position="1"/>
        <end position="21"/>
    </location>
</feature>